<feature type="compositionally biased region" description="Basic and acidic residues" evidence="1">
    <location>
        <begin position="47"/>
        <end position="60"/>
    </location>
</feature>
<keyword evidence="2" id="KW-1133">Transmembrane helix</keyword>
<evidence type="ECO:0000256" key="3">
    <source>
        <dbReference type="SAM" id="SignalP"/>
    </source>
</evidence>
<dbReference type="AlphaFoldDB" id="A0A0M3QXP9"/>
<feature type="chain" id="PRO_5005788111" evidence="3">
    <location>
        <begin position="26"/>
        <end position="492"/>
    </location>
</feature>
<evidence type="ECO:0000313" key="5">
    <source>
        <dbReference type="Proteomes" id="UP000494163"/>
    </source>
</evidence>
<dbReference type="OMA" id="CTLTHRA"/>
<reference evidence="4 5" key="1">
    <citation type="submission" date="2015-08" db="EMBL/GenBank/DDBJ databases">
        <title>Ancestral chromatin configuration constrains chromatin evolution on differentiating sex chromosomes in Drosophila.</title>
        <authorList>
            <person name="Zhou Q."/>
            <person name="Bachtrog D."/>
        </authorList>
    </citation>
    <scope>NUCLEOTIDE SEQUENCE [LARGE SCALE GENOMIC DNA]</scope>
    <source>
        <tissue evidence="4">Whole larvae</tissue>
    </source>
</reference>
<feature type="region of interest" description="Disordered" evidence="1">
    <location>
        <begin position="47"/>
        <end position="66"/>
    </location>
</feature>
<keyword evidence="5" id="KW-1185">Reference proteome</keyword>
<gene>
    <name evidence="4" type="ORF">Dbus_chr3Rg999</name>
</gene>
<dbReference type="EMBL" id="CP012526">
    <property type="protein sequence ID" value="ALC46249.1"/>
    <property type="molecule type" value="Genomic_DNA"/>
</dbReference>
<proteinExistence type="predicted"/>
<evidence type="ECO:0000256" key="1">
    <source>
        <dbReference type="SAM" id="MobiDB-lite"/>
    </source>
</evidence>
<dbReference type="Proteomes" id="UP000494163">
    <property type="component" value="Chromosome 3R"/>
</dbReference>
<organism evidence="4 5">
    <name type="scientific">Drosophila busckii</name>
    <name type="common">Fruit fly</name>
    <dbReference type="NCBI Taxonomy" id="30019"/>
    <lineage>
        <taxon>Eukaryota</taxon>
        <taxon>Metazoa</taxon>
        <taxon>Ecdysozoa</taxon>
        <taxon>Arthropoda</taxon>
        <taxon>Hexapoda</taxon>
        <taxon>Insecta</taxon>
        <taxon>Pterygota</taxon>
        <taxon>Neoptera</taxon>
        <taxon>Endopterygota</taxon>
        <taxon>Diptera</taxon>
        <taxon>Brachycera</taxon>
        <taxon>Muscomorpha</taxon>
        <taxon>Ephydroidea</taxon>
        <taxon>Drosophilidae</taxon>
        <taxon>Drosophila</taxon>
    </lineage>
</organism>
<accession>A0A0M3QXP9</accession>
<feature type="signal peptide" evidence="3">
    <location>
        <begin position="1"/>
        <end position="25"/>
    </location>
</feature>
<feature type="transmembrane region" description="Helical" evidence="2">
    <location>
        <begin position="307"/>
        <end position="332"/>
    </location>
</feature>
<sequence length="492" mass="54423">MRQHLLAQLSLLATLCLLAAIEASASLHDYYYGNASMRTLRFQDFEPRQEQQHSERESRGFHFTPSGDDVSVEMEFIVPFVRVPVKRSMRLARDALRSLMNLQTEALVNTAVIVAAGAIIAGIVRLVLAPIVFSSMANAYGQGYYKSQRLDEGDNNNSSSNSRSMRSLTQTLASQLDAQRLDVSSCAQRSICQYLQNNRRGSPAKLIQLIANSRWLDTYLNGTAVFNAIDKARGSHTCAQIYRSCSWQVLAGAASEEEQQQPKSEHGGVRLISFDAVDRDIALGLNYLLPFVEVPTKRKRSGAPKPLLIVNSAAIVSGGLVVAGGVLVGHLLRSMGLETIVPDNTPDHRKRRLDTDEQSLLQLFEHFKLVYRNDSGARVETSLPSLVDTIERTFLENDINLPVCLLKAICSVTQQASESARSGAATDLQLLLDSLTNWSWLLSWLEQTALHEAIAAGRVPGVNQCGVKYPRCKWVAPEQQLLQLLNNNVQFT</sequence>
<dbReference type="OrthoDB" id="6436512at2759"/>
<keyword evidence="3" id="KW-0732">Signal</keyword>
<protein>
    <submittedName>
        <fullName evidence="4">CG18682</fullName>
    </submittedName>
</protein>
<evidence type="ECO:0000256" key="2">
    <source>
        <dbReference type="SAM" id="Phobius"/>
    </source>
</evidence>
<feature type="transmembrane region" description="Helical" evidence="2">
    <location>
        <begin position="106"/>
        <end position="128"/>
    </location>
</feature>
<keyword evidence="2" id="KW-0812">Transmembrane</keyword>
<evidence type="ECO:0000313" key="4">
    <source>
        <dbReference type="EMBL" id="ALC46249.1"/>
    </source>
</evidence>
<name>A0A0M3QXP9_DROBS</name>
<keyword evidence="2" id="KW-0472">Membrane</keyword>